<organism evidence="2 3">
    <name type="scientific">Talaromyces marneffei (strain ATCC 18224 / CBS 334.59 / QM 7333)</name>
    <name type="common">Penicillium marneffei</name>
    <dbReference type="NCBI Taxonomy" id="441960"/>
    <lineage>
        <taxon>Eukaryota</taxon>
        <taxon>Fungi</taxon>
        <taxon>Dikarya</taxon>
        <taxon>Ascomycota</taxon>
        <taxon>Pezizomycotina</taxon>
        <taxon>Eurotiomycetes</taxon>
        <taxon>Eurotiomycetidae</taxon>
        <taxon>Eurotiales</taxon>
        <taxon>Trichocomaceae</taxon>
        <taxon>Talaromyces</taxon>
        <taxon>Talaromyces sect. Talaromyces</taxon>
    </lineage>
</organism>
<dbReference type="AlphaFoldDB" id="B6Q244"/>
<proteinExistence type="predicted"/>
<dbReference type="VEuPathDB" id="FungiDB:PMAA_027630"/>
<dbReference type="EMBL" id="DS995899">
    <property type="protein sequence ID" value="EEA27926.1"/>
    <property type="molecule type" value="Genomic_DNA"/>
</dbReference>
<dbReference type="HOGENOM" id="CLU_094639_0_0_1"/>
<evidence type="ECO:0000256" key="1">
    <source>
        <dbReference type="SAM" id="SignalP"/>
    </source>
</evidence>
<accession>B6Q244</accession>
<dbReference type="Proteomes" id="UP000001294">
    <property type="component" value="Unassembled WGS sequence"/>
</dbReference>
<name>B6Q244_TALMQ</name>
<sequence>MHSSITLLAPSALTLLTLSLSTLISASCSIQRDVTTTFYGYPDNSPPGADIAYTQCGRSAAGGTGTYDDPVTFASAEGEFQICDIIYAPYLKKYLRFEDECDQCTSDWDNDGTWHIDVWTGSSSRNGGQNQIDCEDNLTPDSQSIILNPDSGLEVDTTVLYDPSSQTCNTGHTFTGYDASEYCS</sequence>
<evidence type="ECO:0000313" key="2">
    <source>
        <dbReference type="EMBL" id="EEA27926.1"/>
    </source>
</evidence>
<gene>
    <name evidence="2" type="ORF">PMAA_027630</name>
</gene>
<dbReference type="OrthoDB" id="5332384at2759"/>
<reference evidence="3" key="1">
    <citation type="journal article" date="2015" name="Genome Announc.">
        <title>Genome sequence of the AIDS-associated pathogen Penicillium marneffei (ATCC18224) and its near taxonomic relative Talaromyces stipitatus (ATCC10500).</title>
        <authorList>
            <person name="Nierman W.C."/>
            <person name="Fedorova-Abrams N.D."/>
            <person name="Andrianopoulos A."/>
        </authorList>
    </citation>
    <scope>NUCLEOTIDE SEQUENCE [LARGE SCALE GENOMIC DNA]</scope>
    <source>
        <strain evidence="3">ATCC 18224 / CBS 334.59 / QM 7333</strain>
    </source>
</reference>
<keyword evidence="1" id="KW-0732">Signal</keyword>
<keyword evidence="3" id="KW-1185">Reference proteome</keyword>
<feature type="signal peptide" evidence="1">
    <location>
        <begin position="1"/>
        <end position="26"/>
    </location>
</feature>
<protein>
    <submittedName>
        <fullName evidence="2">Uncharacterized protein</fullName>
    </submittedName>
</protein>
<dbReference type="PhylomeDB" id="B6Q244"/>
<evidence type="ECO:0000313" key="3">
    <source>
        <dbReference type="Proteomes" id="UP000001294"/>
    </source>
</evidence>
<feature type="chain" id="PRO_5002845266" evidence="1">
    <location>
        <begin position="27"/>
        <end position="184"/>
    </location>
</feature>